<feature type="transmembrane region" description="Helical" evidence="7">
    <location>
        <begin position="315"/>
        <end position="333"/>
    </location>
</feature>
<dbReference type="SUPFAM" id="SSF103473">
    <property type="entry name" value="MFS general substrate transporter"/>
    <property type="match status" value="1"/>
</dbReference>
<evidence type="ECO:0000313" key="9">
    <source>
        <dbReference type="EMBL" id="KAF6814227.1"/>
    </source>
</evidence>
<evidence type="ECO:0000313" key="10">
    <source>
        <dbReference type="Proteomes" id="UP000654918"/>
    </source>
</evidence>
<feature type="transmembrane region" description="Helical" evidence="7">
    <location>
        <begin position="277"/>
        <end position="295"/>
    </location>
</feature>
<dbReference type="InterPro" id="IPR020846">
    <property type="entry name" value="MFS_dom"/>
</dbReference>
<dbReference type="Pfam" id="PF00083">
    <property type="entry name" value="Sugar_tr"/>
    <property type="match status" value="1"/>
</dbReference>
<dbReference type="PROSITE" id="PS00216">
    <property type="entry name" value="SUGAR_TRANSPORT_1"/>
    <property type="match status" value="1"/>
</dbReference>
<feature type="transmembrane region" description="Helical" evidence="7">
    <location>
        <begin position="131"/>
        <end position="149"/>
    </location>
</feature>
<feature type="region of interest" description="Disordered" evidence="6">
    <location>
        <begin position="669"/>
        <end position="691"/>
    </location>
</feature>
<dbReference type="GO" id="GO:0005351">
    <property type="term" value="F:carbohydrate:proton symporter activity"/>
    <property type="evidence" value="ECO:0007669"/>
    <property type="project" value="TreeGrafter"/>
</dbReference>
<feature type="transmembrane region" description="Helical" evidence="7">
    <location>
        <begin position="21"/>
        <end position="45"/>
    </location>
</feature>
<name>A0A8H6JJD5_9PEZI</name>
<dbReference type="GO" id="GO:0016020">
    <property type="term" value="C:membrane"/>
    <property type="evidence" value="ECO:0007669"/>
    <property type="project" value="UniProtKB-SubCell"/>
</dbReference>
<comment type="caution">
    <text evidence="9">The sequence shown here is derived from an EMBL/GenBank/DDBJ whole genome shotgun (WGS) entry which is preliminary data.</text>
</comment>
<evidence type="ECO:0000256" key="5">
    <source>
        <dbReference type="ARBA" id="ARBA00023136"/>
    </source>
</evidence>
<evidence type="ECO:0000256" key="4">
    <source>
        <dbReference type="ARBA" id="ARBA00022989"/>
    </source>
</evidence>
<dbReference type="EMBL" id="WIGO01000385">
    <property type="protein sequence ID" value="KAF6814227.1"/>
    <property type="molecule type" value="Genomic_DNA"/>
</dbReference>
<accession>A0A8H6JJD5</accession>
<dbReference type="PANTHER" id="PTHR48022">
    <property type="entry name" value="PLASTIDIC GLUCOSE TRANSPORTER 4"/>
    <property type="match status" value="1"/>
</dbReference>
<protein>
    <submittedName>
        <fullName evidence="9">Sugar transporter</fullName>
    </submittedName>
</protein>
<evidence type="ECO:0000256" key="7">
    <source>
        <dbReference type="SAM" id="Phobius"/>
    </source>
</evidence>
<dbReference type="PANTHER" id="PTHR48022:SF77">
    <property type="entry name" value="MAJOR FACILITATOR SUPERFAMILY (MFS) PROFILE DOMAIN-CONTAINING PROTEIN"/>
    <property type="match status" value="1"/>
</dbReference>
<dbReference type="InterPro" id="IPR005828">
    <property type="entry name" value="MFS_sugar_transport-like"/>
</dbReference>
<keyword evidence="10" id="KW-1185">Reference proteome</keyword>
<keyword evidence="9" id="KW-0762">Sugar transport</keyword>
<sequence>MVLKYLRDHNVQVTKHVTSNLVGAMFVLLFSVFTFGFETAVVATVQAMNNYEKQFGERNTQTGKFFISAPRLAYLNSFPLITYGIGIVIGSLISERWGRRIVVAMMNVVCVGGVVLSCLAKTYPQALGGRLVLYLHVGMEAYLVPMYMAEIVPAAIRGSVVATWAFSHILAAFVASVVTNFTSKMEGNISWQLPTALIAIFPATVLLTLWLLPESPRWLLRKGRFQEAVGSIVYLRGAEKEYPAEREARLIMENIEASSTKGRWGEMLKGSNKRRTLVGMMAAASTQLTGQAFASTYGAVFLKQLNIMDPFSATMIKRGLIVGACVFVVVFVERIGRRRMCLVIGSMMFASLMIMGGLGTMKRRDGVQDKVLLAMTIVFPVFYMIGFGSTMQVVKSELPHTSLRDKSVMLHWSVANACNFLVTFTLPYLIQPGYANLGAKVGLVYGCISCVFLVLVFLYVPEMTNRSLEEIDEMIEARVPAWRTREWKATGLGSALTRLDNGDSDVLEVSTLLPTSYDRMIAKCRQTFCNGNPVDLTVKVQVSGSRVEVTEETFSIFVTADVNLFVRFPETDAVTVITKSDARPHFEEESENDPFRFFYTCQAPMAPSLSLSSWLETRPTENYVPPVGSRKCIVVSWMVPWVPRHEVELAPTIPRALVPAPFPEVFQRFPTGSKPEEQLAERPEPRDTGLL</sequence>
<feature type="transmembrane region" description="Helical" evidence="7">
    <location>
        <begin position="161"/>
        <end position="179"/>
    </location>
</feature>
<evidence type="ECO:0000256" key="3">
    <source>
        <dbReference type="ARBA" id="ARBA00022692"/>
    </source>
</evidence>
<dbReference type="AlphaFoldDB" id="A0A8H6JJD5"/>
<feature type="transmembrane region" description="Helical" evidence="7">
    <location>
        <begin position="191"/>
        <end position="212"/>
    </location>
</feature>
<dbReference type="InterPro" id="IPR005829">
    <property type="entry name" value="Sugar_transporter_CS"/>
</dbReference>
<evidence type="ECO:0000256" key="2">
    <source>
        <dbReference type="ARBA" id="ARBA00010992"/>
    </source>
</evidence>
<reference evidence="9" key="1">
    <citation type="journal article" date="2020" name="Phytopathology">
        <title>Genome Sequence Resources of Colletotrichum truncatum, C. plurivorum, C. musicola, and C. sojae: Four Species Pathogenic to Soybean (Glycine max).</title>
        <authorList>
            <person name="Rogerio F."/>
            <person name="Boufleur T.R."/>
            <person name="Ciampi-Guillardi M."/>
            <person name="Sukno S.A."/>
            <person name="Thon M.R."/>
            <person name="Massola Junior N.S."/>
            <person name="Baroncelli R."/>
        </authorList>
    </citation>
    <scope>NUCLEOTIDE SEQUENCE</scope>
    <source>
        <strain evidence="9">LFN00145</strain>
    </source>
</reference>
<feature type="transmembrane region" description="Helical" evidence="7">
    <location>
        <begin position="371"/>
        <end position="388"/>
    </location>
</feature>
<dbReference type="InterPro" id="IPR050360">
    <property type="entry name" value="MFS_Sugar_Transporters"/>
</dbReference>
<proteinExistence type="inferred from homology"/>
<comment type="subcellular location">
    <subcellularLocation>
        <location evidence="1">Membrane</location>
        <topology evidence="1">Multi-pass membrane protein</topology>
    </subcellularLocation>
</comment>
<feature type="transmembrane region" description="Helical" evidence="7">
    <location>
        <begin position="442"/>
        <end position="460"/>
    </location>
</feature>
<feature type="compositionally biased region" description="Basic and acidic residues" evidence="6">
    <location>
        <begin position="674"/>
        <end position="691"/>
    </location>
</feature>
<dbReference type="Proteomes" id="UP000654918">
    <property type="component" value="Unassembled WGS sequence"/>
</dbReference>
<keyword evidence="3 7" id="KW-0812">Transmembrane</keyword>
<dbReference type="PROSITE" id="PS50850">
    <property type="entry name" value="MFS"/>
    <property type="match status" value="1"/>
</dbReference>
<keyword evidence="5 7" id="KW-0472">Membrane</keyword>
<feature type="domain" description="Major facilitator superfamily (MFS) profile" evidence="8">
    <location>
        <begin position="24"/>
        <end position="464"/>
    </location>
</feature>
<organism evidence="9 10">
    <name type="scientific">Colletotrichum plurivorum</name>
    <dbReference type="NCBI Taxonomy" id="2175906"/>
    <lineage>
        <taxon>Eukaryota</taxon>
        <taxon>Fungi</taxon>
        <taxon>Dikarya</taxon>
        <taxon>Ascomycota</taxon>
        <taxon>Pezizomycotina</taxon>
        <taxon>Sordariomycetes</taxon>
        <taxon>Hypocreomycetidae</taxon>
        <taxon>Glomerellales</taxon>
        <taxon>Glomerellaceae</taxon>
        <taxon>Colletotrichum</taxon>
        <taxon>Colletotrichum orchidearum species complex</taxon>
    </lineage>
</organism>
<evidence type="ECO:0000256" key="6">
    <source>
        <dbReference type="SAM" id="MobiDB-lite"/>
    </source>
</evidence>
<feature type="transmembrane region" description="Helical" evidence="7">
    <location>
        <begin position="101"/>
        <end position="119"/>
    </location>
</feature>
<keyword evidence="9" id="KW-0813">Transport</keyword>
<keyword evidence="4 7" id="KW-1133">Transmembrane helix</keyword>
<comment type="similarity">
    <text evidence="2">Belongs to the major facilitator superfamily. Sugar transporter (TC 2.A.1.1) family.</text>
</comment>
<feature type="transmembrane region" description="Helical" evidence="7">
    <location>
        <begin position="409"/>
        <end position="430"/>
    </location>
</feature>
<feature type="transmembrane region" description="Helical" evidence="7">
    <location>
        <begin position="73"/>
        <end position="94"/>
    </location>
</feature>
<dbReference type="InterPro" id="IPR036259">
    <property type="entry name" value="MFS_trans_sf"/>
</dbReference>
<evidence type="ECO:0000259" key="8">
    <source>
        <dbReference type="PROSITE" id="PS50850"/>
    </source>
</evidence>
<gene>
    <name evidence="9" type="ORF">CPLU01_14450</name>
</gene>
<evidence type="ECO:0000256" key="1">
    <source>
        <dbReference type="ARBA" id="ARBA00004141"/>
    </source>
</evidence>
<dbReference type="Gene3D" id="1.20.1250.20">
    <property type="entry name" value="MFS general substrate transporter like domains"/>
    <property type="match status" value="1"/>
</dbReference>